<gene>
    <name evidence="5" type="ORF">DUNSADRAFT_3078</name>
</gene>
<comment type="caution">
    <text evidence="5">The sequence shown here is derived from an EMBL/GenBank/DDBJ whole genome shotgun (WGS) entry which is preliminary data.</text>
</comment>
<feature type="compositionally biased region" description="Gly residues" evidence="3">
    <location>
        <begin position="1"/>
        <end position="11"/>
    </location>
</feature>
<organism evidence="5 6">
    <name type="scientific">Dunaliella salina</name>
    <name type="common">Green alga</name>
    <name type="synonym">Protococcus salinus</name>
    <dbReference type="NCBI Taxonomy" id="3046"/>
    <lineage>
        <taxon>Eukaryota</taxon>
        <taxon>Viridiplantae</taxon>
        <taxon>Chlorophyta</taxon>
        <taxon>core chlorophytes</taxon>
        <taxon>Chlorophyceae</taxon>
        <taxon>CS clade</taxon>
        <taxon>Chlamydomonadales</taxon>
        <taxon>Dunaliellaceae</taxon>
        <taxon>Dunaliella</taxon>
    </lineage>
</organism>
<dbReference type="SUPFAM" id="SSF55271">
    <property type="entry name" value="DNA repair protein MutS, domain I"/>
    <property type="match status" value="1"/>
</dbReference>
<dbReference type="Proteomes" id="UP000815325">
    <property type="component" value="Unassembled WGS sequence"/>
</dbReference>
<dbReference type="SUPFAM" id="SSF63748">
    <property type="entry name" value="Tudor/PWWP/MBT"/>
    <property type="match status" value="1"/>
</dbReference>
<dbReference type="Gene3D" id="2.30.30.140">
    <property type="match status" value="1"/>
</dbReference>
<evidence type="ECO:0000256" key="2">
    <source>
        <dbReference type="ARBA" id="ARBA00023242"/>
    </source>
</evidence>
<feature type="region of interest" description="Disordered" evidence="3">
    <location>
        <begin position="157"/>
        <end position="342"/>
    </location>
</feature>
<evidence type="ECO:0000313" key="5">
    <source>
        <dbReference type="EMBL" id="KAF5838282.1"/>
    </source>
</evidence>
<name>A0ABQ7GUJ5_DUNSA</name>
<dbReference type="InterPro" id="IPR039776">
    <property type="entry name" value="Pds5"/>
</dbReference>
<evidence type="ECO:0000256" key="3">
    <source>
        <dbReference type="SAM" id="MobiDB-lite"/>
    </source>
</evidence>
<feature type="compositionally biased region" description="Acidic residues" evidence="3">
    <location>
        <begin position="225"/>
        <end position="239"/>
    </location>
</feature>
<evidence type="ECO:0000313" key="6">
    <source>
        <dbReference type="Proteomes" id="UP000815325"/>
    </source>
</evidence>
<dbReference type="PANTHER" id="PTHR12663:SF0">
    <property type="entry name" value="PRECOCIOUS DISSOCIATION OF SISTERS 5, ISOFORM A"/>
    <property type="match status" value="1"/>
</dbReference>
<dbReference type="CDD" id="cd20404">
    <property type="entry name" value="Tudor_Agenet_AtEML-like"/>
    <property type="match status" value="1"/>
</dbReference>
<comment type="subcellular location">
    <subcellularLocation>
        <location evidence="1">Nucleus</location>
    </subcellularLocation>
</comment>
<protein>
    <recommendedName>
        <fullName evidence="4">DNA mismatch repair protein MutS-like N-terminal domain-containing protein</fullName>
    </recommendedName>
</protein>
<accession>A0ABQ7GUJ5</accession>
<dbReference type="PANTHER" id="PTHR12663">
    <property type="entry name" value="ANDROGEN INDUCED INHIBITOR OF PROLIFERATION AS3 / PDS5-RELATED"/>
    <property type="match status" value="1"/>
</dbReference>
<evidence type="ECO:0000259" key="4">
    <source>
        <dbReference type="Pfam" id="PF01624"/>
    </source>
</evidence>
<keyword evidence="6" id="KW-1185">Reference proteome</keyword>
<feature type="compositionally biased region" description="Basic residues" evidence="3">
    <location>
        <begin position="256"/>
        <end position="269"/>
    </location>
</feature>
<dbReference type="Pfam" id="PF01624">
    <property type="entry name" value="MutS_I"/>
    <property type="match status" value="1"/>
</dbReference>
<reference evidence="5" key="1">
    <citation type="submission" date="2017-08" db="EMBL/GenBank/DDBJ databases">
        <authorList>
            <person name="Polle J.E."/>
            <person name="Barry K."/>
            <person name="Cushman J."/>
            <person name="Schmutz J."/>
            <person name="Tran D."/>
            <person name="Hathwaick L.T."/>
            <person name="Yim W.C."/>
            <person name="Jenkins J."/>
            <person name="Mckie-Krisberg Z.M."/>
            <person name="Prochnik S."/>
            <person name="Lindquist E."/>
            <person name="Dockter R.B."/>
            <person name="Adam C."/>
            <person name="Molina H."/>
            <person name="Bunkerborg J."/>
            <person name="Jin E."/>
            <person name="Buchheim M."/>
            <person name="Magnuson J."/>
        </authorList>
    </citation>
    <scope>NUCLEOTIDE SEQUENCE</scope>
    <source>
        <strain evidence="5">CCAP 19/18</strain>
    </source>
</reference>
<dbReference type="Gene3D" id="3.40.1170.10">
    <property type="entry name" value="DNA repair protein MutS, domain I"/>
    <property type="match status" value="1"/>
</dbReference>
<sequence length="534" mass="56512">MTGKGSSGGKGSATKKQTPPSTGSKGKQQVISGFFAKKLPDSSATEDASTPKGSAAPAASTPGPKTASPKHNGTNTSSPGTRKSPSGKSPGGSAKKSARAAGPGEELLGTRITVWWPLDEAWYKGTVKQWDGKQGKHQVAYDDGEVEWVTLGTEKWRTLSGEEATPDGAGAQRKGAPGKRGGRLSQQGKPTKQRRVVMSDDEDEDMEESASQDDSGSEFDAGGEVADDSGEEGLEDVESEGCHEGPDGSDADAGPKKKRGKQSGSKRKQPANGKGPASKKRASPTHTPSTPANPPGHGAGLLKAPGSAGPPSSGTADINNKAIGSTGSMQQGGSSGGSWQHLTPQAGARKVLHSKLDVRTSPGTQGTAKEPQVVHGVATRLSNEDTCRFQETMALNYPFLHPSRIMDAKKRRPDHPDYDPRTLYLPPNFFKENKVSPGQQQWWEIKAANFDSVLLFKQGKFYEMFEMDSYVGVDVLGLTFMKGEKPHAGFPEVRYHDMAEGLARAGYRVVGGLFKSSNKCSMLFGLTSIYGFSC</sequence>
<feature type="region of interest" description="Disordered" evidence="3">
    <location>
        <begin position="1"/>
        <end position="109"/>
    </location>
</feature>
<feature type="compositionally biased region" description="Polar residues" evidence="3">
    <location>
        <begin position="14"/>
        <end position="31"/>
    </location>
</feature>
<dbReference type="InterPro" id="IPR007695">
    <property type="entry name" value="DNA_mismatch_repair_MutS-lik_N"/>
</dbReference>
<feature type="compositionally biased region" description="Low complexity" evidence="3">
    <location>
        <begin position="76"/>
        <end position="104"/>
    </location>
</feature>
<dbReference type="EMBL" id="MU069584">
    <property type="protein sequence ID" value="KAF5838282.1"/>
    <property type="molecule type" value="Genomic_DNA"/>
</dbReference>
<feature type="compositionally biased region" description="Acidic residues" evidence="3">
    <location>
        <begin position="199"/>
        <end position="217"/>
    </location>
</feature>
<keyword evidence="2" id="KW-0539">Nucleus</keyword>
<feature type="compositionally biased region" description="Low complexity" evidence="3">
    <location>
        <begin position="48"/>
        <end position="69"/>
    </location>
</feature>
<feature type="domain" description="DNA mismatch repair protein MutS-like N-terminal" evidence="4">
    <location>
        <begin position="437"/>
        <end position="509"/>
    </location>
</feature>
<dbReference type="InterPro" id="IPR016151">
    <property type="entry name" value="DNA_mismatch_repair_MutS_N"/>
</dbReference>
<proteinExistence type="predicted"/>
<evidence type="ECO:0000256" key="1">
    <source>
        <dbReference type="ARBA" id="ARBA00004123"/>
    </source>
</evidence>